<dbReference type="PANTHER" id="PTHR10642:SF26">
    <property type="entry name" value="RIBONUCLEASE H1"/>
    <property type="match status" value="1"/>
</dbReference>
<dbReference type="InterPro" id="IPR050092">
    <property type="entry name" value="RNase_H"/>
</dbReference>
<keyword evidence="4" id="KW-0540">Nuclease</keyword>
<evidence type="ECO:0000313" key="10">
    <source>
        <dbReference type="WBParaSite" id="MBELARI_LOCUS1047"/>
    </source>
</evidence>
<evidence type="ECO:0000256" key="6">
    <source>
        <dbReference type="ARBA" id="ARBA00022759"/>
    </source>
</evidence>
<dbReference type="GO" id="GO:0003676">
    <property type="term" value="F:nucleic acid binding"/>
    <property type="evidence" value="ECO:0007669"/>
    <property type="project" value="InterPro"/>
</dbReference>
<evidence type="ECO:0000256" key="2">
    <source>
        <dbReference type="ARBA" id="ARBA00005300"/>
    </source>
</evidence>
<keyword evidence="6" id="KW-0255">Endonuclease</keyword>
<dbReference type="Gene3D" id="3.30.420.10">
    <property type="entry name" value="Ribonuclease H-like superfamily/Ribonuclease H"/>
    <property type="match status" value="1"/>
</dbReference>
<dbReference type="InterPro" id="IPR012337">
    <property type="entry name" value="RNaseH-like_sf"/>
</dbReference>
<comment type="similarity">
    <text evidence="2">Belongs to the RNase H family.</text>
</comment>
<evidence type="ECO:0000313" key="9">
    <source>
        <dbReference type="Proteomes" id="UP000887575"/>
    </source>
</evidence>
<accession>A0AAF3E992</accession>
<evidence type="ECO:0000256" key="3">
    <source>
        <dbReference type="ARBA" id="ARBA00012180"/>
    </source>
</evidence>
<comment type="catalytic activity">
    <reaction evidence="1">
        <text>Endonucleolytic cleavage to 5'-phosphomonoester.</text>
        <dbReference type="EC" id="3.1.26.4"/>
    </reaction>
</comment>
<evidence type="ECO:0000256" key="4">
    <source>
        <dbReference type="ARBA" id="ARBA00022722"/>
    </source>
</evidence>
<dbReference type="EC" id="3.1.26.4" evidence="3"/>
<dbReference type="InterPro" id="IPR036397">
    <property type="entry name" value="RNaseH_sf"/>
</dbReference>
<evidence type="ECO:0000256" key="5">
    <source>
        <dbReference type="ARBA" id="ARBA00022723"/>
    </source>
</evidence>
<organism evidence="9 10">
    <name type="scientific">Mesorhabditis belari</name>
    <dbReference type="NCBI Taxonomy" id="2138241"/>
    <lineage>
        <taxon>Eukaryota</taxon>
        <taxon>Metazoa</taxon>
        <taxon>Ecdysozoa</taxon>
        <taxon>Nematoda</taxon>
        <taxon>Chromadorea</taxon>
        <taxon>Rhabditida</taxon>
        <taxon>Rhabditina</taxon>
        <taxon>Rhabditomorpha</taxon>
        <taxon>Rhabditoidea</taxon>
        <taxon>Rhabditidae</taxon>
        <taxon>Mesorhabditinae</taxon>
        <taxon>Mesorhabditis</taxon>
    </lineage>
</organism>
<dbReference type="SUPFAM" id="SSF53098">
    <property type="entry name" value="Ribonuclease H-like"/>
    <property type="match status" value="1"/>
</dbReference>
<dbReference type="WBParaSite" id="MBELARI_LOCUS1047">
    <property type="protein sequence ID" value="MBELARI_LOCUS1047"/>
    <property type="gene ID" value="MBELARI_LOCUS1047"/>
</dbReference>
<keyword evidence="5" id="KW-0479">Metal-binding</keyword>
<keyword evidence="9" id="KW-1185">Reference proteome</keyword>
<proteinExistence type="inferred from homology"/>
<dbReference type="GO" id="GO:0043137">
    <property type="term" value="P:DNA replication, removal of RNA primer"/>
    <property type="evidence" value="ECO:0007669"/>
    <property type="project" value="TreeGrafter"/>
</dbReference>
<evidence type="ECO:0000256" key="7">
    <source>
        <dbReference type="ARBA" id="ARBA00022801"/>
    </source>
</evidence>
<name>A0AAF3E992_9BILA</name>
<sequence length="364" mass="41155">MPEKSSTMNKEYNKNNDPRIANDKMMIATKELVAIAEELKKKKKVSIEEVGRLIEEANQLKETLAEVARGLSSVQQGKENKKMISECSNALKRVDHWCKKKLLDEEVKEWVDMKKNSKKAKQVHWLQFKGKLPVFVQKLEKEIISKIENYDKAIIYVWTDGSCKGGKKNGASGFGIYLGADHELTRWGPICHPPNGHSSQDAELCAIETALEAIYLWEGYVGQKVVIFTDNLEVVKAFKQYKERGTAGDVCSLDFNQMKSMKSDKRNKYFPIYKLVQLFGVENLEFKHVNSNRIPTKPQDPGNKEADELAGRTTAWVKLATHQITDAAVEIPGLDSEGFDAVLGSEEEEPTLMDCDTDVDMDMD</sequence>
<dbReference type="PROSITE" id="PS50879">
    <property type="entry name" value="RNASE_H_1"/>
    <property type="match status" value="1"/>
</dbReference>
<dbReference type="Proteomes" id="UP000887575">
    <property type="component" value="Unassembled WGS sequence"/>
</dbReference>
<evidence type="ECO:0000256" key="1">
    <source>
        <dbReference type="ARBA" id="ARBA00000077"/>
    </source>
</evidence>
<protein>
    <recommendedName>
        <fullName evidence="3">ribonuclease H</fullName>
        <ecNumber evidence="3">3.1.26.4</ecNumber>
    </recommendedName>
</protein>
<dbReference type="GO" id="GO:0046872">
    <property type="term" value="F:metal ion binding"/>
    <property type="evidence" value="ECO:0007669"/>
    <property type="project" value="UniProtKB-KW"/>
</dbReference>
<dbReference type="GO" id="GO:0004523">
    <property type="term" value="F:RNA-DNA hybrid ribonuclease activity"/>
    <property type="evidence" value="ECO:0007669"/>
    <property type="project" value="UniProtKB-EC"/>
</dbReference>
<evidence type="ECO:0000259" key="8">
    <source>
        <dbReference type="PROSITE" id="PS50879"/>
    </source>
</evidence>
<dbReference type="Pfam" id="PF00075">
    <property type="entry name" value="RNase_H"/>
    <property type="match status" value="1"/>
</dbReference>
<dbReference type="InterPro" id="IPR002156">
    <property type="entry name" value="RNaseH_domain"/>
</dbReference>
<keyword evidence="7" id="KW-0378">Hydrolase</keyword>
<dbReference type="AlphaFoldDB" id="A0AAF3E992"/>
<reference evidence="10" key="1">
    <citation type="submission" date="2024-02" db="UniProtKB">
        <authorList>
            <consortium name="WormBaseParasite"/>
        </authorList>
    </citation>
    <scope>IDENTIFICATION</scope>
</reference>
<dbReference type="PANTHER" id="PTHR10642">
    <property type="entry name" value="RIBONUCLEASE H1"/>
    <property type="match status" value="1"/>
</dbReference>
<feature type="domain" description="RNase H type-1" evidence="8">
    <location>
        <begin position="151"/>
        <end position="315"/>
    </location>
</feature>